<evidence type="ECO:0000259" key="3">
    <source>
        <dbReference type="Pfam" id="PF12850"/>
    </source>
</evidence>
<keyword evidence="5" id="KW-1185">Reference proteome</keyword>
<dbReference type="Proteomes" id="UP001060164">
    <property type="component" value="Chromosome"/>
</dbReference>
<dbReference type="RefSeq" id="WP_028530517.1">
    <property type="nucleotide sequence ID" value="NZ_CABLBR010000002.1"/>
</dbReference>
<dbReference type="SUPFAM" id="SSF56300">
    <property type="entry name" value="Metallo-dependent phosphatases"/>
    <property type="match status" value="1"/>
</dbReference>
<dbReference type="CDD" id="cd00841">
    <property type="entry name" value="MPP_YfcE"/>
    <property type="match status" value="1"/>
</dbReference>
<evidence type="ECO:0000256" key="2">
    <source>
        <dbReference type="RuleBase" id="RU362039"/>
    </source>
</evidence>
<evidence type="ECO:0000313" key="4">
    <source>
        <dbReference type="EMBL" id="UWP60557.1"/>
    </source>
</evidence>
<dbReference type="Pfam" id="PF12850">
    <property type="entry name" value="Metallophos_2"/>
    <property type="match status" value="1"/>
</dbReference>
<name>A0ABY5VJK1_9FIRM</name>
<evidence type="ECO:0000256" key="1">
    <source>
        <dbReference type="ARBA" id="ARBA00008950"/>
    </source>
</evidence>
<comment type="similarity">
    <text evidence="1 2">Belongs to the metallophosphoesterase superfamily. YfcE family.</text>
</comment>
<dbReference type="InterPro" id="IPR000979">
    <property type="entry name" value="Phosphodiesterase_MJ0936/Vps29"/>
</dbReference>
<dbReference type="InterPro" id="IPR024654">
    <property type="entry name" value="Calcineurin-like_PHP_lpxH"/>
</dbReference>
<dbReference type="NCBIfam" id="TIGR00040">
    <property type="entry name" value="yfcE"/>
    <property type="match status" value="1"/>
</dbReference>
<dbReference type="PANTHER" id="PTHR11124">
    <property type="entry name" value="VACUOLAR SORTING PROTEIN VPS29"/>
    <property type="match status" value="1"/>
</dbReference>
<organism evidence="4 5">
    <name type="scientific">Ruminococcus gauvreauii</name>
    <dbReference type="NCBI Taxonomy" id="438033"/>
    <lineage>
        <taxon>Bacteria</taxon>
        <taxon>Bacillati</taxon>
        <taxon>Bacillota</taxon>
        <taxon>Clostridia</taxon>
        <taxon>Eubacteriales</taxon>
        <taxon>Oscillospiraceae</taxon>
        <taxon>Ruminococcus</taxon>
    </lineage>
</organism>
<feature type="domain" description="Calcineurin-like phosphoesterase" evidence="3">
    <location>
        <begin position="1"/>
        <end position="148"/>
    </location>
</feature>
<accession>A0ABY5VJK1</accession>
<reference evidence="4" key="1">
    <citation type="journal article" date="2022" name="Cell">
        <title>Design, construction, and in vivo augmentation of a complex gut microbiome.</title>
        <authorList>
            <person name="Cheng A.G."/>
            <person name="Ho P.Y."/>
            <person name="Aranda-Diaz A."/>
            <person name="Jain S."/>
            <person name="Yu F.B."/>
            <person name="Meng X."/>
            <person name="Wang M."/>
            <person name="Iakiviak M."/>
            <person name="Nagashima K."/>
            <person name="Zhao A."/>
            <person name="Murugkar P."/>
            <person name="Patil A."/>
            <person name="Atabakhsh K."/>
            <person name="Weakley A."/>
            <person name="Yan J."/>
            <person name="Brumbaugh A.R."/>
            <person name="Higginbottom S."/>
            <person name="Dimas A."/>
            <person name="Shiver A.L."/>
            <person name="Deutschbauer A."/>
            <person name="Neff N."/>
            <person name="Sonnenburg J.L."/>
            <person name="Huang K.C."/>
            <person name="Fischbach M.A."/>
        </authorList>
    </citation>
    <scope>NUCLEOTIDE SEQUENCE</scope>
    <source>
        <strain evidence="4">DSM 19829</strain>
    </source>
</reference>
<dbReference type="InterPro" id="IPR041802">
    <property type="entry name" value="MPP_YfcE"/>
</dbReference>
<gene>
    <name evidence="4" type="ORF">NQ502_05880</name>
</gene>
<sequence length="160" mass="17910">MRVLIISDTHGHAENLSGVLERIWPIDALIHCGDVEGEEDYIAELAECPSYIVAGNNDYFSVLDREMEFELGGKQIFLTHGHYYGVSMGTEMIKEEGESRKADIVVFGHTHKPCCEISDNIAVLNPGSLAYPRQAGRKPSFMIMELNENGEFHCTTRYLG</sequence>
<comment type="cofactor">
    <cofactor evidence="2">
        <name>a divalent metal cation</name>
        <dbReference type="ChEBI" id="CHEBI:60240"/>
    </cofactor>
</comment>
<dbReference type="InterPro" id="IPR029052">
    <property type="entry name" value="Metallo-depent_PP-like"/>
</dbReference>
<evidence type="ECO:0000313" key="5">
    <source>
        <dbReference type="Proteomes" id="UP001060164"/>
    </source>
</evidence>
<dbReference type="EC" id="3.1.4.-" evidence="2"/>
<proteinExistence type="inferred from homology"/>
<keyword evidence="2" id="KW-0479">Metal-binding</keyword>
<dbReference type="Gene3D" id="3.60.21.10">
    <property type="match status" value="1"/>
</dbReference>
<dbReference type="EMBL" id="CP102290">
    <property type="protein sequence ID" value="UWP60557.1"/>
    <property type="molecule type" value="Genomic_DNA"/>
</dbReference>
<protein>
    <recommendedName>
        <fullName evidence="2">Phosphoesterase</fullName>
        <ecNumber evidence="2">3.1.4.-</ecNumber>
    </recommendedName>
</protein>